<gene>
    <name evidence="1" type="ORF">EI693_04120</name>
</gene>
<dbReference type="Gene3D" id="3.30.565.10">
    <property type="entry name" value="Histidine kinase-like ATPase, C-terminal domain"/>
    <property type="match status" value="1"/>
</dbReference>
<sequence length="580" mass="64490">MEQANFQVDARLATLLGQGYSSTEKALKELVDNAWDADAEEVVIVLPEPLSDQPIVVSDNGNGMTVIELKSQYMKIASDCRLRRGERTLGKQRVIKGRKGIGKFAGLMAASVMTLSTRARGQSASFTLSVDSLQQAADIEHLPIELAVSNCGEGEHGTSIHLSYLRQDLSYPNPIQLRQELIKEYGRQPGFAIIINGKPLGIDDLEGTYKEESESLPLAGVVSLRFSISNKKAGLRQPGITLLVDGKAIGKPGFFGLDGCDDVPPKLLRKLYGEINADGLRDYITAGWDSVIENSESYQRVAEYVQQTVKEALHQSHAQEMQLAHARLKKALNLSMSKLPEHKRQFAEEAIKKVLDKYYDEPEHKVEAIAFVVLQAIERSDYAAVIEHLAEARKADVAAIAEALEQFGLADMAILVEQAKARLAFLDWLESLVENKACLEATAHKAIEKALWIIGAEYTAFSSNEGLKKQVEEYLGVTYQGRSGADRPDLLLNENLNGEYLLIEFKRPSHALNHEDYQQATRYRHEFAKHTGKPITVLMLGGRRSHDFPVHYVEPGVKCLLFADVIATARRQIKWQVEKV</sequence>
<keyword evidence="1" id="KW-0067">ATP-binding</keyword>
<accession>A0ABM7CLT3</accession>
<dbReference type="InterPro" id="IPR011856">
    <property type="entry name" value="tRNA_endonuc-like_dom_sf"/>
</dbReference>
<proteinExistence type="predicted"/>
<dbReference type="GO" id="GO:0005524">
    <property type="term" value="F:ATP binding"/>
    <property type="evidence" value="ECO:0007669"/>
    <property type="project" value="UniProtKB-KW"/>
</dbReference>
<dbReference type="EMBL" id="CP034337">
    <property type="protein sequence ID" value="AZL72316.1"/>
    <property type="molecule type" value="Genomic_DNA"/>
</dbReference>
<dbReference type="Pfam" id="PF13589">
    <property type="entry name" value="HATPase_c_3"/>
    <property type="match status" value="1"/>
</dbReference>
<dbReference type="RefSeq" id="WP_125462605.1">
    <property type="nucleotide sequence ID" value="NZ_CP034337.1"/>
</dbReference>
<dbReference type="Gene3D" id="3.40.1350.10">
    <property type="match status" value="1"/>
</dbReference>
<keyword evidence="2" id="KW-1185">Reference proteome</keyword>
<dbReference type="SUPFAM" id="SSF55874">
    <property type="entry name" value="ATPase domain of HSP90 chaperone/DNA topoisomerase II/histidine kinase"/>
    <property type="match status" value="1"/>
</dbReference>
<protein>
    <submittedName>
        <fullName evidence="1">ATP-binding protein</fullName>
    </submittedName>
</protein>
<keyword evidence="1" id="KW-0547">Nucleotide-binding</keyword>
<evidence type="ECO:0000313" key="1">
    <source>
        <dbReference type="EMBL" id="AZL72316.1"/>
    </source>
</evidence>
<organism evidence="1 2">
    <name type="scientific">Pseudomonas oryziphila</name>
    <dbReference type="NCBI Taxonomy" id="2894079"/>
    <lineage>
        <taxon>Bacteria</taxon>
        <taxon>Pseudomonadati</taxon>
        <taxon>Pseudomonadota</taxon>
        <taxon>Gammaproteobacteria</taxon>
        <taxon>Pseudomonadales</taxon>
        <taxon>Pseudomonadaceae</taxon>
        <taxon>Pseudomonas</taxon>
    </lineage>
</organism>
<name>A0ABM7CLT3_9PSED</name>
<dbReference type="Proteomes" id="UP000272622">
    <property type="component" value="Chromosome"/>
</dbReference>
<dbReference type="InterPro" id="IPR036890">
    <property type="entry name" value="HATPase_C_sf"/>
</dbReference>
<reference evidence="1 2" key="1">
    <citation type="submission" date="2018-12" db="EMBL/GenBank/DDBJ databases">
        <authorList>
            <person name="Li S."/>
            <person name="Yang R."/>
            <person name="Chen G."/>
            <person name="Zou L."/>
            <person name="Zhang C."/>
            <person name="Chen Y."/>
            <person name="Liu Z."/>
            <person name="Li Y."/>
            <person name="Yan Y."/>
            <person name="Huang M."/>
            <person name="Chen T."/>
        </authorList>
    </citation>
    <scope>NUCLEOTIDE SEQUENCE [LARGE SCALE GENOMIC DNA]</scope>
    <source>
        <strain evidence="1 2">2014</strain>
    </source>
</reference>
<evidence type="ECO:0000313" key="2">
    <source>
        <dbReference type="Proteomes" id="UP000272622"/>
    </source>
</evidence>